<organism evidence="2 3">
    <name type="scientific">Fusarium fujikuroi</name>
    <name type="common">Bakanae and foot rot disease fungus</name>
    <name type="synonym">Gibberella fujikuroi</name>
    <dbReference type="NCBI Taxonomy" id="5127"/>
    <lineage>
        <taxon>Eukaryota</taxon>
        <taxon>Fungi</taxon>
        <taxon>Dikarya</taxon>
        <taxon>Ascomycota</taxon>
        <taxon>Pezizomycotina</taxon>
        <taxon>Sordariomycetes</taxon>
        <taxon>Hypocreomycetidae</taxon>
        <taxon>Hypocreales</taxon>
        <taxon>Nectriaceae</taxon>
        <taxon>Fusarium</taxon>
        <taxon>Fusarium fujikuroi species complex</taxon>
    </lineage>
</organism>
<dbReference type="PANTHER" id="PTHR45458:SF3">
    <property type="entry name" value="CHAIN DEHYDROGENASE (ATSC), PUTATIVE-RELATED"/>
    <property type="match status" value="1"/>
</dbReference>
<dbReference type="Proteomes" id="UP000760494">
    <property type="component" value="Unassembled WGS sequence"/>
</dbReference>
<evidence type="ECO:0000313" key="2">
    <source>
        <dbReference type="EMBL" id="VTT79562.1"/>
    </source>
</evidence>
<dbReference type="SUPFAM" id="SSF51182">
    <property type="entry name" value="RmlC-like cupins"/>
    <property type="match status" value="1"/>
</dbReference>
<dbReference type="CDD" id="cd02231">
    <property type="entry name" value="cupin_BLL6423-like"/>
    <property type="match status" value="1"/>
</dbReference>
<dbReference type="InterPro" id="IPR013096">
    <property type="entry name" value="Cupin_2"/>
</dbReference>
<name>A0A5Q3F8N0_FUSFU</name>
<feature type="domain" description="Cupin type-2" evidence="1">
    <location>
        <begin position="109"/>
        <end position="179"/>
    </location>
</feature>
<reference evidence="2" key="1">
    <citation type="submission" date="2019-05" db="EMBL/GenBank/DDBJ databases">
        <authorList>
            <person name="Piombo E."/>
        </authorList>
    </citation>
    <scope>NUCLEOTIDE SEQUENCE</scope>
    <source>
        <strain evidence="2">C2S</strain>
    </source>
</reference>
<dbReference type="EMBL" id="CABFJX010000397">
    <property type="protein sequence ID" value="VTT79562.1"/>
    <property type="molecule type" value="Genomic_DNA"/>
</dbReference>
<dbReference type="InterPro" id="IPR036291">
    <property type="entry name" value="NAD(P)-bd_dom_sf"/>
</dbReference>
<accession>A0A5Q3F8N0</accession>
<gene>
    <name evidence="2" type="ORF">C2S_11339</name>
</gene>
<proteinExistence type="predicted"/>
<dbReference type="SUPFAM" id="SSF51735">
    <property type="entry name" value="NAD(P)-binding Rossmann-fold domains"/>
    <property type="match status" value="1"/>
</dbReference>
<dbReference type="InterPro" id="IPR011051">
    <property type="entry name" value="RmlC_Cupin_sf"/>
</dbReference>
<dbReference type="AlphaFoldDB" id="A0A5Q3F8N0"/>
<dbReference type="InterPro" id="IPR014710">
    <property type="entry name" value="RmlC-like_jellyroll"/>
</dbReference>
<evidence type="ECO:0000259" key="1">
    <source>
        <dbReference type="Pfam" id="PF07883"/>
    </source>
</evidence>
<dbReference type="Gene3D" id="2.60.120.10">
    <property type="entry name" value="Jelly Rolls"/>
    <property type="match status" value="1"/>
</dbReference>
<comment type="caution">
    <text evidence="2">The sequence shown here is derived from an EMBL/GenBank/DDBJ whole genome shotgun (WGS) entry which is preliminary data.</text>
</comment>
<dbReference type="PANTHER" id="PTHR45458">
    <property type="entry name" value="SHORT-CHAIN DEHYDROGENASE/REDUCTASE SDR"/>
    <property type="match status" value="1"/>
</dbReference>
<protein>
    <recommendedName>
        <fullName evidence="1">Cupin type-2 domain-containing protein</fullName>
    </recommendedName>
</protein>
<dbReference type="PRINTS" id="PR00081">
    <property type="entry name" value="GDHRDH"/>
</dbReference>
<dbReference type="InterPro" id="IPR002347">
    <property type="entry name" value="SDR_fam"/>
</dbReference>
<dbReference type="GO" id="GO:0016616">
    <property type="term" value="F:oxidoreductase activity, acting on the CH-OH group of donors, NAD or NADP as acceptor"/>
    <property type="evidence" value="ECO:0007669"/>
    <property type="project" value="TreeGrafter"/>
</dbReference>
<dbReference type="InterPro" id="IPR052184">
    <property type="entry name" value="SDR_enzymes"/>
</dbReference>
<sequence length="497" mass="55043">MSTSNRCTEFPAPGLRNPFRYVTGHDSNGDPTFLLVSSTLPIKPQRFPLKPFKTDHGDHRAVMLDGEGAQSIMYSSNSTPVELTNDVDLEFARINRPSLHIPKGCVVRMVDFAPGGESNMHRALSLGIGTVCEGEVELSLSKDGKVNRILRPGDVIINRCAMHRWRNTSTEKPARVLFVMLDVEPVFVNGRPLEFDMGELMKEYGDYKEGEGANKKTNTISKQNMTIYVITGISRGLGYELARQLSNDHRNTVVGIVRDKTATITKISQDAELNRRSNIHVIEADLTNYNALKKAVNETAKITGGSIDYLIANAAYVSEFDTFDPMGALGNTPKELEDDLKMLFDVNVVANIHLFNLFIPLILKGKEKKVVTISTGLADLEFTNNFEHEFTPLYSISKAAMNMAVAKFNAQYKKEGVLFMSVCPGMVDVGQFNHATPQQMEAMGGMMAKFKEYAPHFTGPATAEDAVKDMRAVWENATIEGGYGGAYLSQFGNKQWL</sequence>
<dbReference type="Pfam" id="PF00106">
    <property type="entry name" value="adh_short"/>
    <property type="match status" value="1"/>
</dbReference>
<dbReference type="Pfam" id="PF07883">
    <property type="entry name" value="Cupin_2"/>
    <property type="match status" value="1"/>
</dbReference>
<evidence type="ECO:0000313" key="3">
    <source>
        <dbReference type="Proteomes" id="UP000760494"/>
    </source>
</evidence>
<dbReference type="Gene3D" id="3.40.50.720">
    <property type="entry name" value="NAD(P)-binding Rossmann-like Domain"/>
    <property type="match status" value="1"/>
</dbReference>